<reference evidence="1" key="1">
    <citation type="journal article" date="2014" name="Front. Microbiol.">
        <title>High frequency of phylogenetically diverse reductive dehalogenase-homologous genes in deep subseafloor sedimentary metagenomes.</title>
        <authorList>
            <person name="Kawai M."/>
            <person name="Futagami T."/>
            <person name="Toyoda A."/>
            <person name="Takaki Y."/>
            <person name="Nishi S."/>
            <person name="Hori S."/>
            <person name="Arai W."/>
            <person name="Tsubouchi T."/>
            <person name="Morono Y."/>
            <person name="Uchiyama I."/>
            <person name="Ito T."/>
            <person name="Fujiyama A."/>
            <person name="Inagaki F."/>
            <person name="Takami H."/>
        </authorList>
    </citation>
    <scope>NUCLEOTIDE SEQUENCE</scope>
    <source>
        <strain evidence="1">Expedition CK06-06</strain>
    </source>
</reference>
<accession>X1F0T9</accession>
<dbReference type="AlphaFoldDB" id="X1F0T9"/>
<dbReference type="EMBL" id="BART01041077">
    <property type="protein sequence ID" value="GAH22984.1"/>
    <property type="molecule type" value="Genomic_DNA"/>
</dbReference>
<comment type="caution">
    <text evidence="1">The sequence shown here is derived from an EMBL/GenBank/DDBJ whole genome shotgun (WGS) entry which is preliminary data.</text>
</comment>
<protein>
    <submittedName>
        <fullName evidence="1">Uncharacterized protein</fullName>
    </submittedName>
</protein>
<sequence>MSGQAIAGSNTQTATVTVPPNYSIDCVTNLVETAGSPSTTYANLLEDPVLLTINQTTPINVGDPFPIDTNGLWDTT</sequence>
<evidence type="ECO:0000313" key="1">
    <source>
        <dbReference type="EMBL" id="GAH22984.1"/>
    </source>
</evidence>
<proteinExistence type="predicted"/>
<organism evidence="1">
    <name type="scientific">marine sediment metagenome</name>
    <dbReference type="NCBI Taxonomy" id="412755"/>
    <lineage>
        <taxon>unclassified sequences</taxon>
        <taxon>metagenomes</taxon>
        <taxon>ecological metagenomes</taxon>
    </lineage>
</organism>
<name>X1F0T9_9ZZZZ</name>
<feature type="non-terminal residue" evidence="1">
    <location>
        <position position="76"/>
    </location>
</feature>
<gene>
    <name evidence="1" type="ORF">S01H4_66370</name>
</gene>